<dbReference type="EMBL" id="CM023489">
    <property type="protein sequence ID" value="KAH6921522.1"/>
    <property type="molecule type" value="Genomic_DNA"/>
</dbReference>
<proteinExistence type="predicted"/>
<evidence type="ECO:0000313" key="1">
    <source>
        <dbReference type="EMBL" id="KAH6921522.1"/>
    </source>
</evidence>
<dbReference type="Proteomes" id="UP000821845">
    <property type="component" value="Chromosome 9"/>
</dbReference>
<reference evidence="1" key="1">
    <citation type="submission" date="2020-05" db="EMBL/GenBank/DDBJ databases">
        <title>Large-scale comparative analyses of tick genomes elucidate their genetic diversity and vector capacities.</title>
        <authorList>
            <person name="Jia N."/>
            <person name="Wang J."/>
            <person name="Shi W."/>
            <person name="Du L."/>
            <person name="Sun Y."/>
            <person name="Zhan W."/>
            <person name="Jiang J."/>
            <person name="Wang Q."/>
            <person name="Zhang B."/>
            <person name="Ji P."/>
            <person name="Sakyi L.B."/>
            <person name="Cui X."/>
            <person name="Yuan T."/>
            <person name="Jiang B."/>
            <person name="Yang W."/>
            <person name="Lam T.T.-Y."/>
            <person name="Chang Q."/>
            <person name="Ding S."/>
            <person name="Wang X."/>
            <person name="Zhu J."/>
            <person name="Ruan X."/>
            <person name="Zhao L."/>
            <person name="Wei J."/>
            <person name="Que T."/>
            <person name="Du C."/>
            <person name="Cheng J."/>
            <person name="Dai P."/>
            <person name="Han X."/>
            <person name="Huang E."/>
            <person name="Gao Y."/>
            <person name="Liu J."/>
            <person name="Shao H."/>
            <person name="Ye R."/>
            <person name="Li L."/>
            <person name="Wei W."/>
            <person name="Wang X."/>
            <person name="Wang C."/>
            <person name="Yang T."/>
            <person name="Huo Q."/>
            <person name="Li W."/>
            <person name="Guo W."/>
            <person name="Chen H."/>
            <person name="Zhou L."/>
            <person name="Ni X."/>
            <person name="Tian J."/>
            <person name="Zhou Y."/>
            <person name="Sheng Y."/>
            <person name="Liu T."/>
            <person name="Pan Y."/>
            <person name="Xia L."/>
            <person name="Li J."/>
            <person name="Zhao F."/>
            <person name="Cao W."/>
        </authorList>
    </citation>
    <scope>NUCLEOTIDE SEQUENCE</scope>
    <source>
        <strain evidence="1">Hyas-2018</strain>
    </source>
</reference>
<keyword evidence="2" id="KW-1185">Reference proteome</keyword>
<sequence length="275" mass="30054">MQCHISECVADRYSCDKCCRSVVRGKAIDHCRRCYGGESSAAEASTVFDKLGVIKKEVESLRRQCAPSGDVEPQSPDVDVINSAMGLVEDLQNDLRQMASGSGSTDHGSTVQDAEVLVGSGPYRAASKQGVFVTTYVFKEVHSFCTLVSGEEMELDIASELCTLAGYTFRVKCHMASGKGQDVRVHFVLFLQNGEWDDIVDWPFAKKVTMALAHPTDLKRDIMLPVTAAEHDASANTPVPGVPDIGYKTDDVEWNVVLERGFVSSGKLYVTVQFE</sequence>
<name>A0ACB7RIG3_HYAAI</name>
<organism evidence="1 2">
    <name type="scientific">Hyalomma asiaticum</name>
    <name type="common">Tick</name>
    <dbReference type="NCBI Taxonomy" id="266040"/>
    <lineage>
        <taxon>Eukaryota</taxon>
        <taxon>Metazoa</taxon>
        <taxon>Ecdysozoa</taxon>
        <taxon>Arthropoda</taxon>
        <taxon>Chelicerata</taxon>
        <taxon>Arachnida</taxon>
        <taxon>Acari</taxon>
        <taxon>Parasitiformes</taxon>
        <taxon>Ixodida</taxon>
        <taxon>Ixodoidea</taxon>
        <taxon>Ixodidae</taxon>
        <taxon>Hyalomminae</taxon>
        <taxon>Hyalomma</taxon>
    </lineage>
</organism>
<protein>
    <submittedName>
        <fullName evidence="1">Uncharacterized protein</fullName>
    </submittedName>
</protein>
<gene>
    <name evidence="1" type="ORF">HPB50_002102</name>
</gene>
<accession>A0ACB7RIG3</accession>
<comment type="caution">
    <text evidence="1">The sequence shown here is derived from an EMBL/GenBank/DDBJ whole genome shotgun (WGS) entry which is preliminary data.</text>
</comment>
<evidence type="ECO:0000313" key="2">
    <source>
        <dbReference type="Proteomes" id="UP000821845"/>
    </source>
</evidence>